<accession>A0AAJ7X911</accession>
<dbReference type="InterPro" id="IPR026845">
    <property type="entry name" value="NXPH/NXPE"/>
</dbReference>
<dbReference type="KEGG" id="pmrn:116950670"/>
<evidence type="ECO:0000259" key="1">
    <source>
        <dbReference type="Pfam" id="PF24536"/>
    </source>
</evidence>
<keyword evidence="2" id="KW-1185">Reference proteome</keyword>
<dbReference type="AlphaFoldDB" id="A0AAJ7X911"/>
<feature type="domain" description="NXPE C-terminal" evidence="1">
    <location>
        <begin position="371"/>
        <end position="545"/>
    </location>
</feature>
<dbReference type="Pfam" id="PF06312">
    <property type="entry name" value="Neurexophilin"/>
    <property type="match status" value="1"/>
</dbReference>
<evidence type="ECO:0000313" key="2">
    <source>
        <dbReference type="Proteomes" id="UP001318040"/>
    </source>
</evidence>
<name>A0AAJ7X911_PETMA</name>
<dbReference type="RefSeq" id="XP_032824513.1">
    <property type="nucleotide sequence ID" value="XM_032968622.1"/>
</dbReference>
<reference evidence="3" key="1">
    <citation type="submission" date="2025-08" db="UniProtKB">
        <authorList>
            <consortium name="RefSeq"/>
        </authorList>
    </citation>
    <scope>IDENTIFICATION</scope>
    <source>
        <tissue evidence="3">Sperm</tissue>
    </source>
</reference>
<sequence length="547" mass="61490">MTTPASEHVLKKNTLNNLCPLSLQWEYSPVYHPPPYLKYIDVKNYTTSIPTTADPVHTEIQSLQEVLAWPSPQTNYTFATSTSAVNSFFKVLNKGKLHVGDTLRIAIHAMDHNNDSKRYGGDYFRFKIYSSKLKAGAFGSVRDLENGQYAGNVTLFWAGDVQIDVKLIHSSETVELLRRLRDSAPDKVYFYGYFEQSGAASERTVCNMFKPADGNMETCEYPDRATGEVWFCVKPKILSCESLRYHSMGSIKTVTTNKDSPFLRSGLGLCKPGLPVVTPSGYYINDKWVSLVCKARDFSLPANMSACLSGKTVYMYGDSTMRQWWEYFTSAIPADNAERLKKTFLFKCIATLPFFSELSCHFFSSPCLCEGMQIIDVHSPKQMGPLLATGMGGKTFLSYRCHGFPLRSQKGSFAAMHYIANELDGIPGGKDTVVAFTLWAHFTSYPVIFYVKRIRNIRASIVRLLARSPETLVIIKTANTSYKSIIGSDWLAKQLDQVMRQMMAGLQVVIVDVWDMTAAHRFPDQIHPPALIIMNEISLVLSYLCPK</sequence>
<organism evidence="2 3">
    <name type="scientific">Petromyzon marinus</name>
    <name type="common">Sea lamprey</name>
    <dbReference type="NCBI Taxonomy" id="7757"/>
    <lineage>
        <taxon>Eukaryota</taxon>
        <taxon>Metazoa</taxon>
        <taxon>Chordata</taxon>
        <taxon>Craniata</taxon>
        <taxon>Vertebrata</taxon>
        <taxon>Cyclostomata</taxon>
        <taxon>Hyperoartia</taxon>
        <taxon>Petromyzontiformes</taxon>
        <taxon>Petromyzontidae</taxon>
        <taxon>Petromyzon</taxon>
    </lineage>
</organism>
<feature type="domain" description="NXPE C-terminal" evidence="1">
    <location>
        <begin position="288"/>
        <end position="342"/>
    </location>
</feature>
<dbReference type="InterPro" id="IPR057106">
    <property type="entry name" value="NXPE4_C"/>
</dbReference>
<protein>
    <submittedName>
        <fullName evidence="3">NXPE family member 3-like</fullName>
    </submittedName>
</protein>
<dbReference type="PANTHER" id="PTHR16165:SF23">
    <property type="entry name" value="NEUREXOPHILIN AND PC-ESTERASE DOMAIN FAMILY, MEMBER 5"/>
    <property type="match status" value="1"/>
</dbReference>
<gene>
    <name evidence="3" type="primary">LOC116950670</name>
</gene>
<proteinExistence type="predicted"/>
<dbReference type="Pfam" id="PF24536">
    <property type="entry name" value="NXPE4_C"/>
    <property type="match status" value="2"/>
</dbReference>
<dbReference type="PANTHER" id="PTHR16165">
    <property type="entry name" value="NXPE FAMILY MEMBER"/>
    <property type="match status" value="1"/>
</dbReference>
<dbReference type="Proteomes" id="UP001318040">
    <property type="component" value="Chromosome 40"/>
</dbReference>
<evidence type="ECO:0000313" key="3">
    <source>
        <dbReference type="RefSeq" id="XP_032824513.1"/>
    </source>
</evidence>